<organism evidence="8">
    <name type="scientific">Chrysochromulina tobinii</name>
    <dbReference type="NCBI Taxonomy" id="1460289"/>
    <lineage>
        <taxon>Eukaryota</taxon>
        <taxon>Haptista</taxon>
        <taxon>Haptophyta</taxon>
        <taxon>Prymnesiophyceae</taxon>
        <taxon>Prymnesiales</taxon>
        <taxon>Chrysochromulinaceae</taxon>
        <taxon>Chrysochromulina</taxon>
    </lineage>
</organism>
<keyword evidence="3 7" id="KW-0694">RNA-binding</keyword>
<dbReference type="InterPro" id="IPR012678">
    <property type="entry name" value="Ribosomal_uL23/eL15/eS24_sf"/>
</dbReference>
<evidence type="ECO:0000256" key="2">
    <source>
        <dbReference type="ARBA" id="ARBA00022730"/>
    </source>
</evidence>
<dbReference type="GO" id="GO:0009507">
    <property type="term" value="C:chloroplast"/>
    <property type="evidence" value="ECO:0007669"/>
    <property type="project" value="UniProtKB-SubCell"/>
</dbReference>
<dbReference type="NCBIfam" id="NF004363">
    <property type="entry name" value="PRK05738.2-4"/>
    <property type="match status" value="1"/>
</dbReference>
<keyword evidence="8" id="KW-0150">Chloroplast</keyword>
<dbReference type="InterPro" id="IPR013025">
    <property type="entry name" value="Ribosomal_uL23-like"/>
</dbReference>
<proteinExistence type="inferred from homology"/>
<keyword evidence="4 7" id="KW-0689">Ribosomal protein</keyword>
<reference evidence="8" key="2">
    <citation type="submission" date="2016-02" db="EMBL/GenBank/DDBJ databases">
        <authorList>
            <person name="Wen L."/>
            <person name="He K."/>
            <person name="Yang H."/>
        </authorList>
    </citation>
    <scope>NUCLEOTIDE SEQUENCE</scope>
    <source>
        <strain evidence="8">CCMP291</strain>
    </source>
</reference>
<dbReference type="GO" id="GO:1990904">
    <property type="term" value="C:ribonucleoprotein complex"/>
    <property type="evidence" value="ECO:0007669"/>
    <property type="project" value="UniProtKB-KW"/>
</dbReference>
<dbReference type="Gene3D" id="3.30.70.330">
    <property type="match status" value="1"/>
</dbReference>
<comment type="function">
    <text evidence="7">Binds to 23S rRNA.</text>
</comment>
<keyword evidence="2 7" id="KW-0699">rRNA-binding</keyword>
<accession>A0A075DWS3</accession>
<dbReference type="EMBL" id="KJ201907">
    <property type="protein sequence ID" value="AHY04325.1"/>
    <property type="molecule type" value="Genomic_DNA"/>
</dbReference>
<dbReference type="SUPFAM" id="SSF54189">
    <property type="entry name" value="Ribosomal proteins S24e, L23 and L15e"/>
    <property type="match status" value="1"/>
</dbReference>
<dbReference type="GO" id="GO:0006412">
    <property type="term" value="P:translation"/>
    <property type="evidence" value="ECO:0007669"/>
    <property type="project" value="UniProtKB-UniRule"/>
</dbReference>
<evidence type="ECO:0000256" key="4">
    <source>
        <dbReference type="ARBA" id="ARBA00022980"/>
    </source>
</evidence>
<dbReference type="GO" id="GO:0003735">
    <property type="term" value="F:structural constituent of ribosome"/>
    <property type="evidence" value="ECO:0007669"/>
    <property type="project" value="InterPro"/>
</dbReference>
<evidence type="ECO:0000313" key="8">
    <source>
        <dbReference type="EMBL" id="AHY04325.1"/>
    </source>
</evidence>
<comment type="subcellular location">
    <subcellularLocation>
        <location evidence="7">Plastid</location>
        <location evidence="7">Chloroplast</location>
    </subcellularLocation>
</comment>
<dbReference type="Pfam" id="PF00276">
    <property type="entry name" value="Ribosomal_L23"/>
    <property type="match status" value="1"/>
</dbReference>
<evidence type="ECO:0000256" key="3">
    <source>
        <dbReference type="ARBA" id="ARBA00022884"/>
    </source>
</evidence>
<dbReference type="GO" id="GO:0005840">
    <property type="term" value="C:ribosome"/>
    <property type="evidence" value="ECO:0007669"/>
    <property type="project" value="UniProtKB-KW"/>
</dbReference>
<dbReference type="InterPro" id="IPR012677">
    <property type="entry name" value="Nucleotide-bd_a/b_plait_sf"/>
</dbReference>
<geneLocation type="chloroplast" evidence="8"/>
<evidence type="ECO:0000256" key="1">
    <source>
        <dbReference type="ARBA" id="ARBA00006700"/>
    </source>
</evidence>
<evidence type="ECO:0000256" key="6">
    <source>
        <dbReference type="ARBA" id="ARBA00035287"/>
    </source>
</evidence>
<dbReference type="AlphaFoldDB" id="A0A075DWS3"/>
<sequence length="102" mass="11772">MSYIQPNQRDLLGILKYPILTEKTIRLLEQNQYSFAVDPKADKTAVKYAVEQLFDVKVISVNTSLLPLRKRRVGKFIGTKARYKRAIVELAPENSITLFEEE</sequence>
<dbReference type="PANTHER" id="PTHR11620">
    <property type="entry name" value="60S RIBOSOMAL PROTEIN L23A"/>
    <property type="match status" value="1"/>
</dbReference>
<comment type="subunit">
    <text evidence="7">Part of the 50S ribosomal subunit.</text>
</comment>
<evidence type="ECO:0000256" key="7">
    <source>
        <dbReference type="HAMAP-Rule" id="MF_01369"/>
    </source>
</evidence>
<gene>
    <name evidence="7 8" type="primary">rpl23</name>
    <name evidence="8" type="ORF">ChtoCp_00035</name>
</gene>
<name>A0A075DWS3_9EUKA</name>
<dbReference type="NCBIfam" id="NF004368">
    <property type="entry name" value="PRK05738.3-4"/>
    <property type="match status" value="1"/>
</dbReference>
<dbReference type="HAMAP" id="MF_01369_B">
    <property type="entry name" value="Ribosomal_uL23_B"/>
    <property type="match status" value="1"/>
</dbReference>
<evidence type="ECO:0000256" key="5">
    <source>
        <dbReference type="ARBA" id="ARBA00023274"/>
    </source>
</evidence>
<dbReference type="GO" id="GO:0019843">
    <property type="term" value="F:rRNA binding"/>
    <property type="evidence" value="ECO:0007669"/>
    <property type="project" value="UniProtKB-UniRule"/>
</dbReference>
<protein>
    <recommendedName>
        <fullName evidence="6 7">Large ribosomal subunit protein uL23c</fullName>
    </recommendedName>
</protein>
<comment type="similarity">
    <text evidence="1 7">Belongs to the universal ribosomal protein uL23 family.</text>
</comment>
<keyword evidence="5 7" id="KW-0687">Ribonucleoprotein</keyword>
<reference evidence="8" key="1">
    <citation type="journal article" date="2014" name="BMC Genomics">
        <title>The mitochondrial and chloroplast genomes of the haptophyte Chrysochromulina tobin contain unique repeat structures and gene profiles.</title>
        <authorList>
            <person name="Hovde B.T."/>
            <person name="Starkenburg S.R."/>
            <person name="Hunsperger H.M."/>
            <person name="Mercer L.D."/>
            <person name="Deodato C.R."/>
            <person name="Jha R.K."/>
            <person name="Chertkov O."/>
            <person name="Monnat R.J.Jr."/>
            <person name="Cattolico R.A."/>
        </authorList>
    </citation>
    <scope>NUCLEOTIDE SEQUENCE</scope>
    <source>
        <strain evidence="8">CCMP291</strain>
    </source>
</reference>
<dbReference type="FunFam" id="3.30.70.330:FF:000001">
    <property type="entry name" value="50S ribosomal protein L23"/>
    <property type="match status" value="1"/>
</dbReference>
<keyword evidence="8" id="KW-0934">Plastid</keyword>